<organism evidence="5 7">
    <name type="scientific">Xanthobacter flavus</name>
    <dbReference type="NCBI Taxonomy" id="281"/>
    <lineage>
        <taxon>Bacteria</taxon>
        <taxon>Pseudomonadati</taxon>
        <taxon>Pseudomonadota</taxon>
        <taxon>Alphaproteobacteria</taxon>
        <taxon>Hyphomicrobiales</taxon>
        <taxon>Xanthobacteraceae</taxon>
        <taxon>Xanthobacter</taxon>
    </lineage>
</organism>
<dbReference type="Gene3D" id="2.60.120.10">
    <property type="entry name" value="Jelly Rolls"/>
    <property type="match status" value="1"/>
</dbReference>
<gene>
    <name evidence="5" type="primary">trxB</name>
    <name evidence="6" type="ORF">GGQ86_005043</name>
    <name evidence="5" type="ORF">XFLAVUS301_47890</name>
</gene>
<evidence type="ECO:0000313" key="8">
    <source>
        <dbReference type="Proteomes" id="UP001245370"/>
    </source>
</evidence>
<evidence type="ECO:0000259" key="4">
    <source>
        <dbReference type="PROSITE" id="PS50042"/>
    </source>
</evidence>
<dbReference type="CDD" id="cd00038">
    <property type="entry name" value="CAP_ED"/>
    <property type="match status" value="1"/>
</dbReference>
<dbReference type="AlphaFoldDB" id="A0A9W6CSV0"/>
<dbReference type="InterPro" id="IPR023753">
    <property type="entry name" value="FAD/NAD-binding_dom"/>
</dbReference>
<dbReference type="Pfam" id="PF00027">
    <property type="entry name" value="cNMP_binding"/>
    <property type="match status" value="1"/>
</dbReference>
<dbReference type="Gene3D" id="3.50.50.60">
    <property type="entry name" value="FAD/NAD(P)-binding domain"/>
    <property type="match status" value="2"/>
</dbReference>
<dbReference type="InterPro" id="IPR018490">
    <property type="entry name" value="cNMP-bd_dom_sf"/>
</dbReference>
<dbReference type="InterPro" id="IPR036188">
    <property type="entry name" value="FAD/NAD-bd_sf"/>
</dbReference>
<dbReference type="EMBL" id="JAVDPY010000013">
    <property type="protein sequence ID" value="MDR6336540.1"/>
    <property type="molecule type" value="Genomic_DNA"/>
</dbReference>
<protein>
    <recommendedName>
        <fullName evidence="1">Thioredoxin reductase</fullName>
    </recommendedName>
</protein>
<evidence type="ECO:0000256" key="2">
    <source>
        <dbReference type="ARBA" id="ARBA00022630"/>
    </source>
</evidence>
<feature type="domain" description="Cyclic nucleotide-binding" evidence="4">
    <location>
        <begin position="31"/>
        <end position="134"/>
    </location>
</feature>
<evidence type="ECO:0000313" key="6">
    <source>
        <dbReference type="EMBL" id="MDR6336540.1"/>
    </source>
</evidence>
<keyword evidence="2" id="KW-0285">Flavoprotein</keyword>
<dbReference type="Proteomes" id="UP001245370">
    <property type="component" value="Unassembled WGS sequence"/>
</dbReference>
<dbReference type="PANTHER" id="PTHR48105">
    <property type="entry name" value="THIOREDOXIN REDUCTASE 1-RELATED-RELATED"/>
    <property type="match status" value="1"/>
</dbReference>
<dbReference type="InterPro" id="IPR050097">
    <property type="entry name" value="Ferredoxin-NADP_redctase_2"/>
</dbReference>
<dbReference type="Pfam" id="PF07992">
    <property type="entry name" value="Pyr_redox_2"/>
    <property type="match status" value="1"/>
</dbReference>
<dbReference type="SUPFAM" id="SSF51905">
    <property type="entry name" value="FAD/NAD(P)-binding domain"/>
    <property type="match status" value="1"/>
</dbReference>
<dbReference type="SUPFAM" id="SSF51206">
    <property type="entry name" value="cAMP-binding domain-like"/>
    <property type="match status" value="1"/>
</dbReference>
<reference evidence="6 8" key="2">
    <citation type="submission" date="2023-07" db="EMBL/GenBank/DDBJ databases">
        <title>Genomic Encyclopedia of Type Strains, Phase IV (KMG-IV): sequencing the most valuable type-strain genomes for metagenomic binning, comparative biology and taxonomic classification.</title>
        <authorList>
            <person name="Goeker M."/>
        </authorList>
    </citation>
    <scope>NUCLEOTIDE SEQUENCE [LARGE SCALE GENOMIC DNA]</scope>
    <source>
        <strain evidence="6 8">DSM 338</strain>
    </source>
</reference>
<reference evidence="5" key="1">
    <citation type="submission" date="2022-12" db="EMBL/GenBank/DDBJ databases">
        <title>Reference genome sequencing for broad-spectrum identification of bacterial and archaeal isolates by mass spectrometry.</title>
        <authorList>
            <person name="Sekiguchi Y."/>
            <person name="Tourlousse D.M."/>
        </authorList>
    </citation>
    <scope>NUCLEOTIDE SEQUENCE</scope>
    <source>
        <strain evidence="5">301</strain>
    </source>
</reference>
<dbReference type="PROSITE" id="PS50042">
    <property type="entry name" value="CNMP_BINDING_3"/>
    <property type="match status" value="1"/>
</dbReference>
<dbReference type="PRINTS" id="PR00368">
    <property type="entry name" value="FADPNR"/>
</dbReference>
<dbReference type="InterPro" id="IPR014710">
    <property type="entry name" value="RmlC-like_jellyroll"/>
</dbReference>
<evidence type="ECO:0000313" key="7">
    <source>
        <dbReference type="Proteomes" id="UP001144397"/>
    </source>
</evidence>
<dbReference type="PRINTS" id="PR00469">
    <property type="entry name" value="PNDRDTASEII"/>
</dbReference>
<evidence type="ECO:0000313" key="5">
    <source>
        <dbReference type="EMBL" id="GLI25115.1"/>
    </source>
</evidence>
<name>A0A9W6CSV0_XANFL</name>
<dbReference type="EMBL" id="BSDO01000011">
    <property type="protein sequence ID" value="GLI25115.1"/>
    <property type="molecule type" value="Genomic_DNA"/>
</dbReference>
<dbReference type="GO" id="GO:0016491">
    <property type="term" value="F:oxidoreductase activity"/>
    <property type="evidence" value="ECO:0007669"/>
    <property type="project" value="UniProtKB-KW"/>
</dbReference>
<sequence>MTPSNSREHQMYPTFTAEQVATARRFADGPEQRFEPGETLYDIGAVGAPTWLVIEGTIEVVRRDGLSGEAPVTVHHAGQFSGEVNQLDGRPAIAAGRAGPDGCTALPFDATHLRALVIGSAEIGETIMRALILRRVNLIAEGGSGTILIGVPDSPEILDLQVFLNRAGLPNLVLDVRSDEEGRALVARMGVPPEDLPLIVCPTGPILRRPSVEEMAGCLGLVPALDPAKLYDVAIVGAGPAGLAAAVYGASEGLSVIVLDARASGGQAGASARIENYLGFPTGISGQALAGRAFNQALKFGAEIAIPVAVERLDCAGGELKLACAGDRHIRARAVVIASGARYRRPDVPDLATFEGSGISYWVSAVEARLCAGEEVALVGGGNSAGQAIVYLAPQVKKLHVVVRRPLADTMSRYLIDRIDALPNVELHVGSEVASLEGNRTTGLTAATFRDRRDGTLHRRELRHMFLFIGADPNAAWAASCVKTDGKGFIITGAGARALETSTPGVFAIGDVRAGSTKRVAAAVGEGAAVVAQIHAMFAEEASRETA</sequence>
<accession>A0A9W6CSV0</accession>
<keyword evidence="3 6" id="KW-0560">Oxidoreductase</keyword>
<evidence type="ECO:0000256" key="3">
    <source>
        <dbReference type="ARBA" id="ARBA00023002"/>
    </source>
</evidence>
<dbReference type="Proteomes" id="UP001144397">
    <property type="component" value="Unassembled WGS sequence"/>
</dbReference>
<keyword evidence="8" id="KW-1185">Reference proteome</keyword>
<dbReference type="RefSeq" id="WP_281809803.1">
    <property type="nucleotide sequence ID" value="NZ_BSDO01000011.1"/>
</dbReference>
<comment type="caution">
    <text evidence="5">The sequence shown here is derived from an EMBL/GenBank/DDBJ whole genome shotgun (WGS) entry which is preliminary data.</text>
</comment>
<dbReference type="GeneID" id="95765559"/>
<dbReference type="InterPro" id="IPR000595">
    <property type="entry name" value="cNMP-bd_dom"/>
</dbReference>
<proteinExistence type="predicted"/>
<evidence type="ECO:0000256" key="1">
    <source>
        <dbReference type="ARBA" id="ARBA00018719"/>
    </source>
</evidence>